<sequence>MSLKLDMSKTYDRMEWSFLEAILRCFGFAESWIHVIIQCVTTVRYSFLVNGQPRDYLTPTGGVRQGDPLSPYIFLLCAEGFSALLENKVSQGLLTGIRICPAMPSIHHLLFADDSLLFGKVDLEECFHVKSILVDYELASGQKINLSKSSVVFSKNVPLPLQ</sequence>
<dbReference type="InterPro" id="IPR043502">
    <property type="entry name" value="DNA/RNA_pol_sf"/>
</dbReference>
<name>A0AAW1VF38_RUBAR</name>
<dbReference type="Proteomes" id="UP001457282">
    <property type="component" value="Unassembled WGS sequence"/>
</dbReference>
<proteinExistence type="predicted"/>
<dbReference type="PROSITE" id="PS50878">
    <property type="entry name" value="RT_POL"/>
    <property type="match status" value="1"/>
</dbReference>
<dbReference type="EMBL" id="JBEDUW010000279">
    <property type="protein sequence ID" value="KAK9901858.1"/>
    <property type="molecule type" value="Genomic_DNA"/>
</dbReference>
<dbReference type="InterPro" id="IPR000477">
    <property type="entry name" value="RT_dom"/>
</dbReference>
<dbReference type="PANTHER" id="PTHR46890">
    <property type="entry name" value="NON-LTR RETROLELEMENT REVERSE TRANSCRIPTASE-LIKE PROTEIN-RELATED"/>
    <property type="match status" value="1"/>
</dbReference>
<organism evidence="2 3">
    <name type="scientific">Rubus argutus</name>
    <name type="common">Southern blackberry</name>
    <dbReference type="NCBI Taxonomy" id="59490"/>
    <lineage>
        <taxon>Eukaryota</taxon>
        <taxon>Viridiplantae</taxon>
        <taxon>Streptophyta</taxon>
        <taxon>Embryophyta</taxon>
        <taxon>Tracheophyta</taxon>
        <taxon>Spermatophyta</taxon>
        <taxon>Magnoliopsida</taxon>
        <taxon>eudicotyledons</taxon>
        <taxon>Gunneridae</taxon>
        <taxon>Pentapetalae</taxon>
        <taxon>rosids</taxon>
        <taxon>fabids</taxon>
        <taxon>Rosales</taxon>
        <taxon>Rosaceae</taxon>
        <taxon>Rosoideae</taxon>
        <taxon>Rosoideae incertae sedis</taxon>
        <taxon>Rubus</taxon>
    </lineage>
</organism>
<evidence type="ECO:0000313" key="2">
    <source>
        <dbReference type="EMBL" id="KAK9901858.1"/>
    </source>
</evidence>
<keyword evidence="3" id="KW-1185">Reference proteome</keyword>
<reference evidence="2 3" key="1">
    <citation type="journal article" date="2023" name="G3 (Bethesda)">
        <title>A chromosome-length genome assembly and annotation of blackberry (Rubus argutus, cv. 'Hillquist').</title>
        <authorList>
            <person name="Bruna T."/>
            <person name="Aryal R."/>
            <person name="Dudchenko O."/>
            <person name="Sargent D.J."/>
            <person name="Mead D."/>
            <person name="Buti M."/>
            <person name="Cavallini A."/>
            <person name="Hytonen T."/>
            <person name="Andres J."/>
            <person name="Pham M."/>
            <person name="Weisz D."/>
            <person name="Mascagni F."/>
            <person name="Usai G."/>
            <person name="Natali L."/>
            <person name="Bassil N."/>
            <person name="Fernandez G.E."/>
            <person name="Lomsadze A."/>
            <person name="Armour M."/>
            <person name="Olukolu B."/>
            <person name="Poorten T."/>
            <person name="Britton C."/>
            <person name="Davik J."/>
            <person name="Ashrafi H."/>
            <person name="Aiden E.L."/>
            <person name="Borodovsky M."/>
            <person name="Worthington M."/>
        </authorList>
    </citation>
    <scope>NUCLEOTIDE SEQUENCE [LARGE SCALE GENOMIC DNA]</scope>
    <source>
        <strain evidence="2">PI 553951</strain>
    </source>
</reference>
<dbReference type="Pfam" id="PF00078">
    <property type="entry name" value="RVT_1"/>
    <property type="match status" value="1"/>
</dbReference>
<comment type="caution">
    <text evidence="2">The sequence shown here is derived from an EMBL/GenBank/DDBJ whole genome shotgun (WGS) entry which is preliminary data.</text>
</comment>
<protein>
    <recommendedName>
        <fullName evidence="1">Reverse transcriptase domain-containing protein</fullName>
    </recommendedName>
</protein>
<dbReference type="InterPro" id="IPR052343">
    <property type="entry name" value="Retrotransposon-Effector_Assoc"/>
</dbReference>
<feature type="domain" description="Reverse transcriptase" evidence="1">
    <location>
        <begin position="1"/>
        <end position="162"/>
    </location>
</feature>
<evidence type="ECO:0000259" key="1">
    <source>
        <dbReference type="PROSITE" id="PS50878"/>
    </source>
</evidence>
<dbReference type="PANTHER" id="PTHR46890:SF48">
    <property type="entry name" value="RNA-DIRECTED DNA POLYMERASE"/>
    <property type="match status" value="1"/>
</dbReference>
<dbReference type="SUPFAM" id="SSF56672">
    <property type="entry name" value="DNA/RNA polymerases"/>
    <property type="match status" value="1"/>
</dbReference>
<dbReference type="AlphaFoldDB" id="A0AAW1VF38"/>
<evidence type="ECO:0000313" key="3">
    <source>
        <dbReference type="Proteomes" id="UP001457282"/>
    </source>
</evidence>
<accession>A0AAW1VF38</accession>
<gene>
    <name evidence="2" type="ORF">M0R45_001916</name>
</gene>